<dbReference type="EC" id="2.9.1.1" evidence="8"/>
<evidence type="ECO:0000256" key="4">
    <source>
        <dbReference type="ARBA" id="ARBA00022898"/>
    </source>
</evidence>
<evidence type="ECO:0000256" key="2">
    <source>
        <dbReference type="ARBA" id="ARBA00022490"/>
    </source>
</evidence>
<dbReference type="PANTHER" id="PTHR32328">
    <property type="entry name" value="L-SERYL-TRNA(SEC) SELENIUM TRANSFERASE"/>
    <property type="match status" value="1"/>
</dbReference>
<keyword evidence="3 8" id="KW-0808">Transferase</keyword>
<dbReference type="Gene3D" id="3.40.640.10">
    <property type="entry name" value="Type I PLP-dependent aspartate aminotransferase-like (Major domain)"/>
    <property type="match status" value="1"/>
</dbReference>
<dbReference type="PANTHER" id="PTHR32328:SF0">
    <property type="entry name" value="L-SERYL-TRNA(SEC) SELENIUM TRANSFERASE"/>
    <property type="match status" value="1"/>
</dbReference>
<accession>A0A438M1R1</accession>
<keyword evidence="5 8" id="KW-0648">Protein biosynthesis</keyword>
<dbReference type="Pfam" id="PF12390">
    <property type="entry name" value="Se-cys_synth_N"/>
    <property type="match status" value="1"/>
</dbReference>
<dbReference type="RefSeq" id="WP_127932231.1">
    <property type="nucleotide sequence ID" value="NZ_SAUN01000001.1"/>
</dbReference>
<dbReference type="SUPFAM" id="SSF53383">
    <property type="entry name" value="PLP-dependent transferases"/>
    <property type="match status" value="1"/>
</dbReference>
<evidence type="ECO:0000256" key="5">
    <source>
        <dbReference type="ARBA" id="ARBA00022917"/>
    </source>
</evidence>
<evidence type="ECO:0000256" key="6">
    <source>
        <dbReference type="ARBA" id="ARBA00023266"/>
    </source>
</evidence>
<keyword evidence="12" id="KW-1185">Reference proteome</keyword>
<evidence type="ECO:0000259" key="10">
    <source>
        <dbReference type="Pfam" id="PF12390"/>
    </source>
</evidence>
<dbReference type="HAMAP" id="MF_00423">
    <property type="entry name" value="SelA"/>
    <property type="match status" value="1"/>
</dbReference>
<dbReference type="GO" id="GO:0005737">
    <property type="term" value="C:cytoplasm"/>
    <property type="evidence" value="ECO:0007669"/>
    <property type="project" value="UniProtKB-SubCell"/>
</dbReference>
<comment type="pathway">
    <text evidence="8">Aminoacyl-tRNA biosynthesis; selenocysteinyl-tRNA(Sec) biosynthesis; selenocysteinyl-tRNA(Sec) from L-seryl-tRNA(Sec) (bacterial route): step 1/1.</text>
</comment>
<reference evidence="11 12" key="1">
    <citation type="submission" date="2019-01" db="EMBL/GenBank/DDBJ databases">
        <title>Sequencing the genomes of 1000 actinobacteria strains.</title>
        <authorList>
            <person name="Klenk H.-P."/>
        </authorList>
    </citation>
    <scope>NUCLEOTIDE SEQUENCE [LARGE SCALE GENOMIC DNA]</scope>
    <source>
        <strain evidence="11 12">DSM 43925</strain>
    </source>
</reference>
<dbReference type="OrthoDB" id="9787096at2"/>
<keyword evidence="4 8" id="KW-0663">Pyridoxal phosphate</keyword>
<dbReference type="Proteomes" id="UP000284824">
    <property type="component" value="Unassembled WGS sequence"/>
</dbReference>
<evidence type="ECO:0000256" key="1">
    <source>
        <dbReference type="ARBA" id="ARBA00001933"/>
    </source>
</evidence>
<protein>
    <recommendedName>
        <fullName evidence="8">L-seryl-tRNA(Sec) selenium transferase</fullName>
        <ecNumber evidence="8">2.9.1.1</ecNumber>
    </recommendedName>
    <alternativeName>
        <fullName evidence="8">Selenocysteine synthase</fullName>
        <shortName evidence="8">Sec synthase</shortName>
    </alternativeName>
    <alternativeName>
        <fullName evidence="8">Selenocysteinyl-tRNA(Sec) synthase</fullName>
    </alternativeName>
</protein>
<dbReference type="InterPro" id="IPR015424">
    <property type="entry name" value="PyrdxlP-dep_Trfase"/>
</dbReference>
<keyword evidence="2 8" id="KW-0963">Cytoplasm</keyword>
<comment type="cofactor">
    <cofactor evidence="1 8 9">
        <name>pyridoxal 5'-phosphate</name>
        <dbReference type="ChEBI" id="CHEBI:597326"/>
    </cofactor>
</comment>
<comment type="similarity">
    <text evidence="7 8">Belongs to the SelA family.</text>
</comment>
<dbReference type="GO" id="GO:0001717">
    <property type="term" value="P:conversion of seryl-tRNAsec to selenocys-tRNAsec"/>
    <property type="evidence" value="ECO:0007669"/>
    <property type="project" value="UniProtKB-UniRule"/>
</dbReference>
<dbReference type="GO" id="GO:0004125">
    <property type="term" value="F:L-seryl-tRNA(Sec) selenium transferase activity"/>
    <property type="evidence" value="ECO:0007669"/>
    <property type="project" value="UniProtKB-UniRule"/>
</dbReference>
<dbReference type="InterPro" id="IPR004534">
    <property type="entry name" value="SelA_trans"/>
</dbReference>
<dbReference type="Pfam" id="PF03841">
    <property type="entry name" value="SelA"/>
    <property type="match status" value="1"/>
</dbReference>
<comment type="catalytic activity">
    <reaction evidence="8">
        <text>L-seryl-tRNA(Sec) + selenophosphate + H(+) = L-selenocysteinyl-tRNA(Sec) + phosphate</text>
        <dbReference type="Rhea" id="RHEA:22728"/>
        <dbReference type="Rhea" id="RHEA-COMP:9742"/>
        <dbReference type="Rhea" id="RHEA-COMP:9743"/>
        <dbReference type="ChEBI" id="CHEBI:15378"/>
        <dbReference type="ChEBI" id="CHEBI:16144"/>
        <dbReference type="ChEBI" id="CHEBI:43474"/>
        <dbReference type="ChEBI" id="CHEBI:78533"/>
        <dbReference type="ChEBI" id="CHEBI:78573"/>
        <dbReference type="EC" id="2.9.1.1"/>
    </reaction>
</comment>
<dbReference type="EMBL" id="SAUN01000001">
    <property type="protein sequence ID" value="RVX39760.1"/>
    <property type="molecule type" value="Genomic_DNA"/>
</dbReference>
<sequence length="454" mass="48071">MSNDARRAIPKMDVLLAHPWLVEQVETWGRPVVVTAARRVLEYARLDIGDGHELPSLDDLAQTVAKAIEALRAGRLTSVINATGVVLHTNLGRAPLSAAARAAIEDAAGYSTVEFDLQTGQRGKRGTAVRALVCELTGAPAALVVNNAAAAILLALSGLAKDREVIVSRGQLIEIGGEFRIPSVMEAAGVTLVEVGTTNRTHLSDYRSAITDRTAMLMVVHPSNYRIEGFTAQPPLSSLVELAREHGIPLLHDIGSGLLHGSMGDEPTLEDSLQAGVDLAVFSGDKLLGGPQAGIIVGRADLVTQLSRHPIARAVRIDKLNLAAMEATLLSHLKGRLDDLPVWRALKLTPEDIRPRAETLAALFGSAARLRRGVSVVGGGSLPGEGLPSVLVDIDPAPISEAVAMARLRTADPPVIARTEKGRVVVDLRTVPPEQDQLLGEILLAMLKASDNPT</sequence>
<dbReference type="GO" id="GO:0001514">
    <property type="term" value="P:selenocysteine incorporation"/>
    <property type="evidence" value="ECO:0007669"/>
    <property type="project" value="UniProtKB-UniRule"/>
</dbReference>
<comment type="subcellular location">
    <subcellularLocation>
        <location evidence="8">Cytoplasm</location>
    </subcellularLocation>
</comment>
<feature type="modified residue" description="N6-(pyridoxal phosphate)lysine" evidence="8 9">
    <location>
        <position position="286"/>
    </location>
</feature>
<dbReference type="Gene3D" id="3.90.1150.180">
    <property type="match status" value="1"/>
</dbReference>
<evidence type="ECO:0000313" key="12">
    <source>
        <dbReference type="Proteomes" id="UP000284824"/>
    </source>
</evidence>
<evidence type="ECO:0000313" key="11">
    <source>
        <dbReference type="EMBL" id="RVX39760.1"/>
    </source>
</evidence>
<proteinExistence type="inferred from homology"/>
<comment type="caution">
    <text evidence="11">The sequence shown here is derived from an EMBL/GenBank/DDBJ whole genome shotgun (WGS) entry which is preliminary data.</text>
</comment>
<feature type="domain" description="L-seryl-tRNA selenium transferase N-terminal" evidence="10">
    <location>
        <begin position="6"/>
        <end position="45"/>
    </location>
</feature>
<evidence type="ECO:0000256" key="8">
    <source>
        <dbReference type="HAMAP-Rule" id="MF_00423"/>
    </source>
</evidence>
<name>A0A438M1R1_9ACTN</name>
<evidence type="ECO:0000256" key="7">
    <source>
        <dbReference type="ARBA" id="ARBA00044507"/>
    </source>
</evidence>
<dbReference type="AlphaFoldDB" id="A0A438M1R1"/>
<dbReference type="InterPro" id="IPR015421">
    <property type="entry name" value="PyrdxlP-dep_Trfase_major"/>
</dbReference>
<evidence type="ECO:0000256" key="3">
    <source>
        <dbReference type="ARBA" id="ARBA00022679"/>
    </source>
</evidence>
<gene>
    <name evidence="8" type="primary">selA</name>
    <name evidence="11" type="ORF">EDD27_2133</name>
</gene>
<dbReference type="UniPathway" id="UPA00906">
    <property type="reaction ID" value="UER00896"/>
</dbReference>
<comment type="function">
    <text evidence="8">Converts seryl-tRNA(Sec) to selenocysteinyl-tRNA(Sec) required for selenoprotein biosynthesis.</text>
</comment>
<dbReference type="InterPro" id="IPR025862">
    <property type="entry name" value="SelA_trans_N_dom"/>
</dbReference>
<keyword evidence="6 8" id="KW-0711">Selenium</keyword>
<dbReference type="NCBIfam" id="TIGR00474">
    <property type="entry name" value="selA"/>
    <property type="match status" value="1"/>
</dbReference>
<dbReference type="InterPro" id="IPR018319">
    <property type="entry name" value="SelA-like"/>
</dbReference>
<organism evidence="11 12">
    <name type="scientific">Nonomuraea polychroma</name>
    <dbReference type="NCBI Taxonomy" id="46176"/>
    <lineage>
        <taxon>Bacteria</taxon>
        <taxon>Bacillati</taxon>
        <taxon>Actinomycetota</taxon>
        <taxon>Actinomycetes</taxon>
        <taxon>Streptosporangiales</taxon>
        <taxon>Streptosporangiaceae</taxon>
        <taxon>Nonomuraea</taxon>
    </lineage>
</organism>
<evidence type="ECO:0000256" key="9">
    <source>
        <dbReference type="PIRSR" id="PIRSR618319-50"/>
    </source>
</evidence>